<protein>
    <submittedName>
        <fullName evidence="2">Uncharacterized protein</fullName>
    </submittedName>
</protein>
<dbReference type="EMBL" id="MU156257">
    <property type="protein sequence ID" value="KAF9470134.1"/>
    <property type="molecule type" value="Genomic_DNA"/>
</dbReference>
<proteinExistence type="predicted"/>
<organism evidence="2 3">
    <name type="scientific">Pholiota conissans</name>
    <dbReference type="NCBI Taxonomy" id="109636"/>
    <lineage>
        <taxon>Eukaryota</taxon>
        <taxon>Fungi</taxon>
        <taxon>Dikarya</taxon>
        <taxon>Basidiomycota</taxon>
        <taxon>Agaricomycotina</taxon>
        <taxon>Agaricomycetes</taxon>
        <taxon>Agaricomycetidae</taxon>
        <taxon>Agaricales</taxon>
        <taxon>Agaricineae</taxon>
        <taxon>Strophariaceae</taxon>
        <taxon>Pholiota</taxon>
    </lineage>
</organism>
<evidence type="ECO:0000313" key="2">
    <source>
        <dbReference type="EMBL" id="KAF9470134.1"/>
    </source>
</evidence>
<feature type="non-terminal residue" evidence="2">
    <location>
        <position position="1"/>
    </location>
</feature>
<feature type="compositionally biased region" description="Polar residues" evidence="1">
    <location>
        <begin position="30"/>
        <end position="44"/>
    </location>
</feature>
<accession>A0A9P5YIW7</accession>
<reference evidence="2" key="1">
    <citation type="submission" date="2020-11" db="EMBL/GenBank/DDBJ databases">
        <authorList>
            <consortium name="DOE Joint Genome Institute"/>
            <person name="Ahrendt S."/>
            <person name="Riley R."/>
            <person name="Andreopoulos W."/>
            <person name="Labutti K."/>
            <person name="Pangilinan J."/>
            <person name="Ruiz-Duenas F.J."/>
            <person name="Barrasa J.M."/>
            <person name="Sanchez-Garcia M."/>
            <person name="Camarero S."/>
            <person name="Miyauchi S."/>
            <person name="Serrano A."/>
            <person name="Linde D."/>
            <person name="Babiker R."/>
            <person name="Drula E."/>
            <person name="Ayuso-Fernandez I."/>
            <person name="Pacheco R."/>
            <person name="Padilla G."/>
            <person name="Ferreira P."/>
            <person name="Barriuso J."/>
            <person name="Kellner H."/>
            <person name="Castanera R."/>
            <person name="Alfaro M."/>
            <person name="Ramirez L."/>
            <person name="Pisabarro A.G."/>
            <person name="Kuo A."/>
            <person name="Tritt A."/>
            <person name="Lipzen A."/>
            <person name="He G."/>
            <person name="Yan M."/>
            <person name="Ng V."/>
            <person name="Cullen D."/>
            <person name="Martin F."/>
            <person name="Rosso M.-N."/>
            <person name="Henrissat B."/>
            <person name="Hibbett D."/>
            <person name="Martinez A.T."/>
            <person name="Grigoriev I.V."/>
        </authorList>
    </citation>
    <scope>NUCLEOTIDE SEQUENCE</scope>
    <source>
        <strain evidence="2">CIRM-BRFM 674</strain>
    </source>
</reference>
<gene>
    <name evidence="2" type="ORF">BDN70DRAFT_889240</name>
</gene>
<sequence>HFNQLSVRIRRQLERFTREFRIPPPLPQSRLLTTSTPRPSYSPLSSFLRIPSAASKGRRKARPPLVY</sequence>
<comment type="caution">
    <text evidence="2">The sequence shown here is derived from an EMBL/GenBank/DDBJ whole genome shotgun (WGS) entry which is preliminary data.</text>
</comment>
<dbReference type="Proteomes" id="UP000807469">
    <property type="component" value="Unassembled WGS sequence"/>
</dbReference>
<evidence type="ECO:0000256" key="1">
    <source>
        <dbReference type="SAM" id="MobiDB-lite"/>
    </source>
</evidence>
<name>A0A9P5YIW7_9AGAR</name>
<dbReference type="AlphaFoldDB" id="A0A9P5YIW7"/>
<feature type="region of interest" description="Disordered" evidence="1">
    <location>
        <begin position="24"/>
        <end position="44"/>
    </location>
</feature>
<evidence type="ECO:0000313" key="3">
    <source>
        <dbReference type="Proteomes" id="UP000807469"/>
    </source>
</evidence>
<feature type="non-terminal residue" evidence="2">
    <location>
        <position position="67"/>
    </location>
</feature>
<keyword evidence="3" id="KW-1185">Reference proteome</keyword>